<dbReference type="AlphaFoldDB" id="A0AAD7JZQ2"/>
<feature type="chain" id="PRO_5042028842" evidence="2">
    <location>
        <begin position="20"/>
        <end position="198"/>
    </location>
</feature>
<name>A0AAD7JZQ2_9AGAR</name>
<evidence type="ECO:0000256" key="1">
    <source>
        <dbReference type="SAM" id="MobiDB-lite"/>
    </source>
</evidence>
<sequence>MFSIKSITLAAALAVGVAAQTTTGGLKILAPGGDNLWWLVGSDNNLIWTCAESTFPTFTVSIANSNISLLTATTAIIAIQQNFDCSQTIASTLQTAPIGDGYTIQLGNPLNASQIYAESAPFSIKAVSVGYPPASATPTDDSSTTVSKGTGSNSINTPTGSSSSSGSAPAKTGAALSLRTGMGAVTAAGLLVAGFFTL</sequence>
<dbReference type="EMBL" id="JARKIB010000012">
    <property type="protein sequence ID" value="KAJ7773812.1"/>
    <property type="molecule type" value="Genomic_DNA"/>
</dbReference>
<feature type="region of interest" description="Disordered" evidence="1">
    <location>
        <begin position="135"/>
        <end position="170"/>
    </location>
</feature>
<proteinExistence type="predicted"/>
<feature type="signal peptide" evidence="2">
    <location>
        <begin position="1"/>
        <end position="19"/>
    </location>
</feature>
<accession>A0AAD7JZQ2</accession>
<comment type="caution">
    <text evidence="3">The sequence shown here is derived from an EMBL/GenBank/DDBJ whole genome shotgun (WGS) entry which is preliminary data.</text>
</comment>
<keyword evidence="2" id="KW-0732">Signal</keyword>
<organism evidence="3 4">
    <name type="scientific">Mycena metata</name>
    <dbReference type="NCBI Taxonomy" id="1033252"/>
    <lineage>
        <taxon>Eukaryota</taxon>
        <taxon>Fungi</taxon>
        <taxon>Dikarya</taxon>
        <taxon>Basidiomycota</taxon>
        <taxon>Agaricomycotina</taxon>
        <taxon>Agaricomycetes</taxon>
        <taxon>Agaricomycetidae</taxon>
        <taxon>Agaricales</taxon>
        <taxon>Marasmiineae</taxon>
        <taxon>Mycenaceae</taxon>
        <taxon>Mycena</taxon>
    </lineage>
</organism>
<evidence type="ECO:0000313" key="3">
    <source>
        <dbReference type="EMBL" id="KAJ7773812.1"/>
    </source>
</evidence>
<protein>
    <submittedName>
        <fullName evidence="3">Uncharacterized protein</fullName>
    </submittedName>
</protein>
<evidence type="ECO:0000256" key="2">
    <source>
        <dbReference type="SAM" id="SignalP"/>
    </source>
</evidence>
<reference evidence="3" key="1">
    <citation type="submission" date="2023-03" db="EMBL/GenBank/DDBJ databases">
        <title>Massive genome expansion in bonnet fungi (Mycena s.s.) driven by repeated elements and novel gene families across ecological guilds.</title>
        <authorList>
            <consortium name="Lawrence Berkeley National Laboratory"/>
            <person name="Harder C.B."/>
            <person name="Miyauchi S."/>
            <person name="Viragh M."/>
            <person name="Kuo A."/>
            <person name="Thoen E."/>
            <person name="Andreopoulos B."/>
            <person name="Lu D."/>
            <person name="Skrede I."/>
            <person name="Drula E."/>
            <person name="Henrissat B."/>
            <person name="Morin E."/>
            <person name="Kohler A."/>
            <person name="Barry K."/>
            <person name="LaButti K."/>
            <person name="Morin E."/>
            <person name="Salamov A."/>
            <person name="Lipzen A."/>
            <person name="Mereny Z."/>
            <person name="Hegedus B."/>
            <person name="Baldrian P."/>
            <person name="Stursova M."/>
            <person name="Weitz H."/>
            <person name="Taylor A."/>
            <person name="Grigoriev I.V."/>
            <person name="Nagy L.G."/>
            <person name="Martin F."/>
            <person name="Kauserud H."/>
        </authorList>
    </citation>
    <scope>NUCLEOTIDE SEQUENCE</scope>
    <source>
        <strain evidence="3">CBHHK182m</strain>
    </source>
</reference>
<dbReference type="Proteomes" id="UP001215598">
    <property type="component" value="Unassembled WGS sequence"/>
</dbReference>
<keyword evidence="4" id="KW-1185">Reference proteome</keyword>
<gene>
    <name evidence="3" type="ORF">B0H16DRAFT_1510065</name>
</gene>
<evidence type="ECO:0000313" key="4">
    <source>
        <dbReference type="Proteomes" id="UP001215598"/>
    </source>
</evidence>